<gene>
    <name evidence="1" type="ORF">LCGC14_2346950</name>
</gene>
<sequence length="88" mass="8958">MGSYTPPTNVAGLSGLLADDQHVLDTEVVSAIEAASPLTLPAFTLGGTMDANSQALINVLDLDLGTESLPGTFWATLTAANAGTAWLI</sequence>
<accession>A0A0F9CA99</accession>
<dbReference type="AlphaFoldDB" id="A0A0F9CA99"/>
<proteinExistence type="predicted"/>
<organism evidence="1">
    <name type="scientific">marine sediment metagenome</name>
    <dbReference type="NCBI Taxonomy" id="412755"/>
    <lineage>
        <taxon>unclassified sequences</taxon>
        <taxon>metagenomes</taxon>
        <taxon>ecological metagenomes</taxon>
    </lineage>
</organism>
<dbReference type="EMBL" id="LAZR01034082">
    <property type="protein sequence ID" value="KKL46303.1"/>
    <property type="molecule type" value="Genomic_DNA"/>
</dbReference>
<comment type="caution">
    <text evidence="1">The sequence shown here is derived from an EMBL/GenBank/DDBJ whole genome shotgun (WGS) entry which is preliminary data.</text>
</comment>
<reference evidence="1" key="1">
    <citation type="journal article" date="2015" name="Nature">
        <title>Complex archaea that bridge the gap between prokaryotes and eukaryotes.</title>
        <authorList>
            <person name="Spang A."/>
            <person name="Saw J.H."/>
            <person name="Jorgensen S.L."/>
            <person name="Zaremba-Niedzwiedzka K."/>
            <person name="Martijn J."/>
            <person name="Lind A.E."/>
            <person name="van Eijk R."/>
            <person name="Schleper C."/>
            <person name="Guy L."/>
            <person name="Ettema T.J."/>
        </authorList>
    </citation>
    <scope>NUCLEOTIDE SEQUENCE</scope>
</reference>
<name>A0A0F9CA99_9ZZZZ</name>
<evidence type="ECO:0000313" key="1">
    <source>
        <dbReference type="EMBL" id="KKL46303.1"/>
    </source>
</evidence>
<feature type="non-terminal residue" evidence="1">
    <location>
        <position position="88"/>
    </location>
</feature>
<protein>
    <submittedName>
        <fullName evidence="1">Uncharacterized protein</fullName>
    </submittedName>
</protein>